<organism evidence="2 3">
    <name type="scientific">Blastomyces percursus</name>
    <dbReference type="NCBI Taxonomy" id="1658174"/>
    <lineage>
        <taxon>Eukaryota</taxon>
        <taxon>Fungi</taxon>
        <taxon>Dikarya</taxon>
        <taxon>Ascomycota</taxon>
        <taxon>Pezizomycotina</taxon>
        <taxon>Eurotiomycetes</taxon>
        <taxon>Eurotiomycetidae</taxon>
        <taxon>Onygenales</taxon>
        <taxon>Ajellomycetaceae</taxon>
        <taxon>Blastomyces</taxon>
    </lineage>
</organism>
<evidence type="ECO:0000256" key="1">
    <source>
        <dbReference type="SAM" id="MobiDB-lite"/>
    </source>
</evidence>
<sequence>MERRRNRNRERLGDSPASETPTVESGTQSSDIMQGLQAALNPIAVAIQSLAESRNLHSSSASFSQNGDENSKIGGGGGCGGSCCNLNFNIQIHHDDDKFIALRGKVRSSEQLLL</sequence>
<reference evidence="2 3" key="1">
    <citation type="submission" date="2015-08" db="EMBL/GenBank/DDBJ databases">
        <title>Emmonsia species relationships and genome sequence.</title>
        <authorList>
            <person name="Cuomo C.A."/>
            <person name="Schwartz I.S."/>
            <person name="Kenyon C."/>
            <person name="De Hoog G.S."/>
            <person name="Govender N.P."/>
            <person name="Botha A."/>
            <person name="Moreno L."/>
            <person name="De Vries M."/>
            <person name="Munoz J.F."/>
            <person name="Stielow J.B."/>
        </authorList>
    </citation>
    <scope>NUCLEOTIDE SEQUENCE [LARGE SCALE GENOMIC DNA]</scope>
    <source>
        <strain evidence="2 3">EI222</strain>
    </source>
</reference>
<feature type="region of interest" description="Disordered" evidence="1">
    <location>
        <begin position="1"/>
        <end position="34"/>
    </location>
</feature>
<feature type="compositionally biased region" description="Basic and acidic residues" evidence="1">
    <location>
        <begin position="1"/>
        <end position="13"/>
    </location>
</feature>
<evidence type="ECO:0000313" key="2">
    <source>
        <dbReference type="EMBL" id="OJD25731.1"/>
    </source>
</evidence>
<dbReference type="EMBL" id="LGTZ01000328">
    <property type="protein sequence ID" value="OJD25731.1"/>
    <property type="molecule type" value="Genomic_DNA"/>
</dbReference>
<accession>A0A1J9QZY8</accession>
<name>A0A1J9QZY8_9EURO</name>
<keyword evidence="3" id="KW-1185">Reference proteome</keyword>
<protein>
    <submittedName>
        <fullName evidence="2">Uncharacterized protein</fullName>
    </submittedName>
</protein>
<dbReference type="AlphaFoldDB" id="A0A1J9QZY8"/>
<feature type="compositionally biased region" description="Polar residues" evidence="1">
    <location>
        <begin position="17"/>
        <end position="32"/>
    </location>
</feature>
<comment type="caution">
    <text evidence="2">The sequence shown here is derived from an EMBL/GenBank/DDBJ whole genome shotgun (WGS) entry which is preliminary data.</text>
</comment>
<dbReference type="Proteomes" id="UP000242791">
    <property type="component" value="Unassembled WGS sequence"/>
</dbReference>
<evidence type="ECO:0000313" key="3">
    <source>
        <dbReference type="Proteomes" id="UP000242791"/>
    </source>
</evidence>
<proteinExistence type="predicted"/>
<dbReference type="VEuPathDB" id="FungiDB:ACJ73_02905"/>
<gene>
    <name evidence="2" type="ORF">ACJ73_02905</name>
</gene>